<evidence type="ECO:0000256" key="5">
    <source>
        <dbReference type="SAM" id="Phobius"/>
    </source>
</evidence>
<evidence type="ECO:0000256" key="2">
    <source>
        <dbReference type="ARBA" id="ARBA00009840"/>
    </source>
</evidence>
<dbReference type="EMBL" id="MNZM01000062">
    <property type="protein sequence ID" value="OIP84235.1"/>
    <property type="molecule type" value="Genomic_DNA"/>
</dbReference>
<evidence type="ECO:0000256" key="4">
    <source>
        <dbReference type="ARBA" id="ARBA00023172"/>
    </source>
</evidence>
<keyword evidence="3" id="KW-0175">Coiled coil</keyword>
<keyword evidence="5" id="KW-1133">Transmembrane helix</keyword>
<evidence type="ECO:0008006" key="8">
    <source>
        <dbReference type="Google" id="ProtNLM"/>
    </source>
</evidence>
<dbReference type="Proteomes" id="UP000183758">
    <property type="component" value="Unassembled WGS sequence"/>
</dbReference>
<protein>
    <recommendedName>
        <fullName evidence="8">DNA recombination protein RmuC</fullName>
    </recommendedName>
</protein>
<keyword evidence="4" id="KW-0233">DNA recombination</keyword>
<reference evidence="6 7" key="1">
    <citation type="journal article" date="2016" name="Environ. Microbiol.">
        <title>Genomic resolution of a cold subsurface aquifer community provides metabolic insights for novel microbes adapted to high CO concentrations.</title>
        <authorList>
            <person name="Probst A.J."/>
            <person name="Castelle C.J."/>
            <person name="Singh A."/>
            <person name="Brown C.T."/>
            <person name="Anantharaman K."/>
            <person name="Sharon I."/>
            <person name="Hug L.A."/>
            <person name="Burstein D."/>
            <person name="Emerson J.B."/>
            <person name="Thomas B.C."/>
            <person name="Banfield J.F."/>
        </authorList>
    </citation>
    <scope>NUCLEOTIDE SEQUENCE [LARGE SCALE GENOMIC DNA]</scope>
    <source>
        <strain evidence="6">CG2_30_33_16</strain>
    </source>
</reference>
<evidence type="ECO:0000313" key="7">
    <source>
        <dbReference type="Proteomes" id="UP000183758"/>
    </source>
</evidence>
<evidence type="ECO:0000256" key="1">
    <source>
        <dbReference type="ARBA" id="ARBA00003416"/>
    </source>
</evidence>
<keyword evidence="5" id="KW-0472">Membrane</keyword>
<proteinExistence type="inferred from homology"/>
<comment type="function">
    <text evidence="1">Involved in DNA recombination.</text>
</comment>
<evidence type="ECO:0000313" key="6">
    <source>
        <dbReference type="EMBL" id="OIP84235.1"/>
    </source>
</evidence>
<organism evidence="6 7">
    <name type="scientific">Candidatus Roizmanbacteria bacterium CG2_30_33_16</name>
    <dbReference type="NCBI Taxonomy" id="1805340"/>
    <lineage>
        <taxon>Bacteria</taxon>
        <taxon>Candidatus Roizmaniibacteriota</taxon>
    </lineage>
</organism>
<comment type="caution">
    <text evidence="6">The sequence shown here is derived from an EMBL/GenBank/DDBJ whole genome shotgun (WGS) entry which is preliminary data.</text>
</comment>
<dbReference type="PANTHER" id="PTHR30563:SF0">
    <property type="entry name" value="DNA RECOMBINATION PROTEIN RMUC"/>
    <property type="match status" value="1"/>
</dbReference>
<dbReference type="PANTHER" id="PTHR30563">
    <property type="entry name" value="DNA RECOMBINATION PROTEIN RMUC"/>
    <property type="match status" value="1"/>
</dbReference>
<dbReference type="InterPro" id="IPR003798">
    <property type="entry name" value="DNA_recombination_RmuC"/>
</dbReference>
<dbReference type="GO" id="GO:0006310">
    <property type="term" value="P:DNA recombination"/>
    <property type="evidence" value="ECO:0007669"/>
    <property type="project" value="UniProtKB-KW"/>
</dbReference>
<evidence type="ECO:0000256" key="3">
    <source>
        <dbReference type="ARBA" id="ARBA00023054"/>
    </source>
</evidence>
<dbReference type="AlphaFoldDB" id="A0A1J5HIH2"/>
<sequence>MNQAYFVVTLFAFLLIILIVIRYWLNQLEKKSKTSDELIAWLKDLGQRLENSTASVDNKLTKNMDMFNTRLDNAAQVISKVQKNIGEFSEIGRSMRELQEFLRSPKLRGNIGEQVLKDLLAQHFPPSTYSLQYSFKNGEKVDAIIKTSQGLLPIDSKFPLENFRKYIAAKSDLDREQLKKEFMGDVKKHIADISRKYILVSEGTVDYALMYIPSESVYYEIINNSQLYDFAGTKQVLPVSPLSFYAYMKAILMSFEGQKIETKAKEILELLNAMKKDYQKTEESLAVLSKHVTNAYNQTDQVRKNVGMLGQKLSSTNLLSTSVESKKMLY</sequence>
<name>A0A1J5HIH2_9BACT</name>
<accession>A0A1J5HIH2</accession>
<comment type="similarity">
    <text evidence="2">Belongs to the RmuC family.</text>
</comment>
<keyword evidence="5" id="KW-0812">Transmembrane</keyword>
<gene>
    <name evidence="6" type="ORF">AUK04_02565</name>
</gene>
<dbReference type="Pfam" id="PF02646">
    <property type="entry name" value="RmuC"/>
    <property type="match status" value="1"/>
</dbReference>
<feature type="transmembrane region" description="Helical" evidence="5">
    <location>
        <begin position="6"/>
        <end position="25"/>
    </location>
</feature>